<organism evidence="3 4">
    <name type="scientific">Ophiocordyceps sinensis</name>
    <dbReference type="NCBI Taxonomy" id="72228"/>
    <lineage>
        <taxon>Eukaryota</taxon>
        <taxon>Fungi</taxon>
        <taxon>Dikarya</taxon>
        <taxon>Ascomycota</taxon>
        <taxon>Pezizomycotina</taxon>
        <taxon>Sordariomycetes</taxon>
        <taxon>Hypocreomycetidae</taxon>
        <taxon>Hypocreales</taxon>
        <taxon>Ophiocordycipitaceae</taxon>
        <taxon>Ophiocordyceps</taxon>
    </lineage>
</organism>
<reference evidence="3 4" key="1">
    <citation type="journal article" date="2020" name="Genome Biol. Evol.">
        <title>A new high-quality draft genome assembly of the Chinese cordyceps Ophiocordyceps sinensis.</title>
        <authorList>
            <person name="Shu R."/>
            <person name="Zhang J."/>
            <person name="Meng Q."/>
            <person name="Zhang H."/>
            <person name="Zhou G."/>
            <person name="Li M."/>
            <person name="Wu P."/>
            <person name="Zhao Y."/>
            <person name="Chen C."/>
            <person name="Qin Q."/>
        </authorList>
    </citation>
    <scope>NUCLEOTIDE SEQUENCE [LARGE SCALE GENOMIC DNA]</scope>
    <source>
        <strain evidence="3 4">IOZ07</strain>
    </source>
</reference>
<evidence type="ECO:0000259" key="2">
    <source>
        <dbReference type="PROSITE" id="PS50181"/>
    </source>
</evidence>
<dbReference type="InterPro" id="IPR001810">
    <property type="entry name" value="F-box_dom"/>
</dbReference>
<dbReference type="CDD" id="cd09917">
    <property type="entry name" value="F-box_SF"/>
    <property type="match status" value="1"/>
</dbReference>
<comment type="caution">
    <text evidence="3">The sequence shown here is derived from an EMBL/GenBank/DDBJ whole genome shotgun (WGS) entry which is preliminary data.</text>
</comment>
<evidence type="ECO:0000313" key="3">
    <source>
        <dbReference type="EMBL" id="KAF4507346.1"/>
    </source>
</evidence>
<dbReference type="OrthoDB" id="3219396at2759"/>
<dbReference type="AlphaFoldDB" id="A0A8H4LY30"/>
<dbReference type="SMART" id="SM00256">
    <property type="entry name" value="FBOX"/>
    <property type="match status" value="1"/>
</dbReference>
<dbReference type="SUPFAM" id="SSF81383">
    <property type="entry name" value="F-box domain"/>
    <property type="match status" value="1"/>
</dbReference>
<dbReference type="Gene3D" id="1.20.1280.50">
    <property type="match status" value="1"/>
</dbReference>
<feature type="domain" description="F-box" evidence="2">
    <location>
        <begin position="87"/>
        <end position="134"/>
    </location>
</feature>
<accession>A0A8H4LY30</accession>
<evidence type="ECO:0000256" key="1">
    <source>
        <dbReference type="SAM" id="MobiDB-lite"/>
    </source>
</evidence>
<gene>
    <name evidence="3" type="ORF">G6O67_005991</name>
</gene>
<evidence type="ECO:0000313" key="4">
    <source>
        <dbReference type="Proteomes" id="UP000557566"/>
    </source>
</evidence>
<dbReference type="Proteomes" id="UP000557566">
    <property type="component" value="Unassembled WGS sequence"/>
</dbReference>
<dbReference type="InterPro" id="IPR036047">
    <property type="entry name" value="F-box-like_dom_sf"/>
</dbReference>
<dbReference type="Pfam" id="PF12937">
    <property type="entry name" value="F-box-like"/>
    <property type="match status" value="1"/>
</dbReference>
<dbReference type="EMBL" id="JAAVMX010000006">
    <property type="protein sequence ID" value="KAF4507346.1"/>
    <property type="molecule type" value="Genomic_DNA"/>
</dbReference>
<protein>
    <recommendedName>
        <fullName evidence="2">F-box domain-containing protein</fullName>
    </recommendedName>
</protein>
<sequence>MDPPPALRGGQLIMQTDAPAPSPFRDAWPRGLICPDPVVDGGRLAPSAQVLDHRSGDRGTRGPACGDAPLTVTIGPLGPCPRQFYPDSSLEHMPTEILLHILGFLDVNDLLSASRTSHLFRSLSLSPIIHYYRLRRTRHVLPPLLSSPYRPSLANLIARSIFLTRTSIVSRRLARSLVSIRLSRRLAARPSAEALVERAVLPKECVPGMAPVHVSPAIVARRKAIEKEKVKDGLRRWIAAKWKGEVREREEVARKREESSGIGRVWRLRRFWERVNRGDDLVV</sequence>
<keyword evidence="4" id="KW-1185">Reference proteome</keyword>
<proteinExistence type="predicted"/>
<name>A0A8H4LY30_9HYPO</name>
<dbReference type="Gene3D" id="6.10.140.2040">
    <property type="match status" value="1"/>
</dbReference>
<dbReference type="PROSITE" id="PS50181">
    <property type="entry name" value="FBOX"/>
    <property type="match status" value="1"/>
</dbReference>
<feature type="region of interest" description="Disordered" evidence="1">
    <location>
        <begin position="1"/>
        <end position="26"/>
    </location>
</feature>